<dbReference type="InterPro" id="IPR007310">
    <property type="entry name" value="Aerobactin_biosyn_IucA/IucC_N"/>
</dbReference>
<evidence type="ECO:0000313" key="5">
    <source>
        <dbReference type="EMBL" id="MFB5268244.1"/>
    </source>
</evidence>
<evidence type="ECO:0000256" key="1">
    <source>
        <dbReference type="ARBA" id="ARBA00004924"/>
    </source>
</evidence>
<dbReference type="Gene3D" id="1.10.510.40">
    <property type="match status" value="1"/>
</dbReference>
<dbReference type="EMBL" id="JBHHMI010000014">
    <property type="protein sequence ID" value="MFB5268244.1"/>
    <property type="molecule type" value="Genomic_DNA"/>
</dbReference>
<gene>
    <name evidence="5" type="ORF">ACE41H_15875</name>
</gene>
<dbReference type="RefSeq" id="WP_375356407.1">
    <property type="nucleotide sequence ID" value="NZ_JBHHMI010000014.1"/>
</dbReference>
<protein>
    <submittedName>
        <fullName evidence="5">IucA/IucC family protein</fullName>
    </submittedName>
</protein>
<keyword evidence="6" id="KW-1185">Reference proteome</keyword>
<comment type="similarity">
    <text evidence="2">Belongs to the IucA/IucC family.</text>
</comment>
<dbReference type="PANTHER" id="PTHR34384">
    <property type="entry name" value="L-2,3-DIAMINOPROPANOATE--CITRATE LIGASE"/>
    <property type="match status" value="1"/>
</dbReference>
<evidence type="ECO:0000313" key="6">
    <source>
        <dbReference type="Proteomes" id="UP001580346"/>
    </source>
</evidence>
<name>A0ABV5AVL3_9BACL</name>
<sequence>MKPWNEIDTRSLAIRSDEYAAAERRVLGQLLEAVLYEEIALPDEGLPQAGETRITELAGRSATGEAVLYRFACRRSFSFGRIRLERESLQRIAPDGRTSPARLALFVDEVLGQQQQGELLLRLQEELSRTLLHDTESRAWRAHEGAQRLRDHAEGELDGHPYHPCYKSRIGFDAADNRLYSPEFGELLQPLWVAVARSHAQLSLRRGLEESEWLREELGEAVLERFLSVIVHNGHRPEDYLFLPVHPWQWEHIVVPALHGEIADGILLPLGRSDDVYRSQQSIRSLENVSDRRKATLKLALGIVNTSTRRMLARHTVLNAALVSDWLHDLLASDQTPDKPDFALLDEYAGIALDTQELSPSVHERASGALGAIMRRGVGAILRDGEQALPFAALSHPEGEQAAAVKKWISRYGVNEWLGELLQASVTPLIHLLYAHGVALESHAQNILLLHRDGRPVRIVLRDFHDGVRFCRHLLPQPQLCPELHPEPAAHLAQNRHSYMQTDDPHAVRDFLHSAFFFVCLGDLALFLHERLGVAEESFWERVASIIHDYQHRHPEFAAQYGLYDLFSETIRIEQLARRRLWPDTQVDPRWVPNPLYAFRAVKGVSAHAK</sequence>
<dbReference type="Gene3D" id="3.30.310.280">
    <property type="match status" value="1"/>
</dbReference>
<dbReference type="Pfam" id="PF04183">
    <property type="entry name" value="IucA_IucC"/>
    <property type="match status" value="1"/>
</dbReference>
<feature type="domain" description="Aerobactin siderophore biosynthesis IucA/IucC-like C-terminal" evidence="4">
    <location>
        <begin position="416"/>
        <end position="581"/>
    </location>
</feature>
<accession>A0ABV5AVL3</accession>
<feature type="domain" description="Aerobactin siderophore biosynthesis IucA/IucC N-terminal" evidence="3">
    <location>
        <begin position="152"/>
        <end position="396"/>
    </location>
</feature>
<evidence type="ECO:0000259" key="3">
    <source>
        <dbReference type="Pfam" id="PF04183"/>
    </source>
</evidence>
<dbReference type="Proteomes" id="UP001580346">
    <property type="component" value="Unassembled WGS sequence"/>
</dbReference>
<comment type="caution">
    <text evidence="5">The sequence shown here is derived from an EMBL/GenBank/DDBJ whole genome shotgun (WGS) entry which is preliminary data.</text>
</comment>
<proteinExistence type="inferred from homology"/>
<dbReference type="InterPro" id="IPR037455">
    <property type="entry name" value="LucA/IucC-like"/>
</dbReference>
<dbReference type="Gene3D" id="6.10.250.3370">
    <property type="match status" value="1"/>
</dbReference>
<evidence type="ECO:0000259" key="4">
    <source>
        <dbReference type="Pfam" id="PF06276"/>
    </source>
</evidence>
<reference evidence="5 6" key="1">
    <citation type="submission" date="2024-09" db="EMBL/GenBank/DDBJ databases">
        <title>Paenibacillus zeirhizospherea sp. nov., isolated from surface of the maize (Zea mays) roots in a horticulture field, Hungary.</title>
        <authorList>
            <person name="Marton D."/>
            <person name="Farkas M."/>
            <person name="Bedics A."/>
            <person name="Toth E."/>
            <person name="Tancsics A."/>
            <person name="Boka K."/>
            <person name="Maroti G."/>
            <person name="Kriszt B."/>
            <person name="Cserhati M."/>
        </authorList>
    </citation>
    <scope>NUCLEOTIDE SEQUENCE [LARGE SCALE GENOMIC DNA]</scope>
    <source>
        <strain evidence="5 6">KCTC 33519</strain>
    </source>
</reference>
<evidence type="ECO:0000256" key="2">
    <source>
        <dbReference type="ARBA" id="ARBA00007832"/>
    </source>
</evidence>
<comment type="pathway">
    <text evidence="1">Siderophore biosynthesis.</text>
</comment>
<dbReference type="Pfam" id="PF06276">
    <property type="entry name" value="FhuF"/>
    <property type="match status" value="1"/>
</dbReference>
<dbReference type="InterPro" id="IPR022770">
    <property type="entry name" value="IucA/IucC-like_C"/>
</dbReference>
<organism evidence="5 6">
    <name type="scientific">Paenibacillus enshidis</name>
    <dbReference type="NCBI Taxonomy" id="1458439"/>
    <lineage>
        <taxon>Bacteria</taxon>
        <taxon>Bacillati</taxon>
        <taxon>Bacillota</taxon>
        <taxon>Bacilli</taxon>
        <taxon>Bacillales</taxon>
        <taxon>Paenibacillaceae</taxon>
        <taxon>Paenibacillus</taxon>
    </lineage>
</organism>
<dbReference type="PANTHER" id="PTHR34384:SF6">
    <property type="entry name" value="STAPHYLOFERRIN B SYNTHASE"/>
    <property type="match status" value="1"/>
</dbReference>